<protein>
    <submittedName>
        <fullName evidence="1">Uncharacterized protein</fullName>
    </submittedName>
</protein>
<evidence type="ECO:0000313" key="2">
    <source>
        <dbReference type="Proteomes" id="UP001234178"/>
    </source>
</evidence>
<organism evidence="1 2">
    <name type="scientific">Daphnia magna</name>
    <dbReference type="NCBI Taxonomy" id="35525"/>
    <lineage>
        <taxon>Eukaryota</taxon>
        <taxon>Metazoa</taxon>
        <taxon>Ecdysozoa</taxon>
        <taxon>Arthropoda</taxon>
        <taxon>Crustacea</taxon>
        <taxon>Branchiopoda</taxon>
        <taxon>Diplostraca</taxon>
        <taxon>Cladocera</taxon>
        <taxon>Anomopoda</taxon>
        <taxon>Daphniidae</taxon>
        <taxon>Daphnia</taxon>
    </lineage>
</organism>
<dbReference type="PANTHER" id="PTHR37162">
    <property type="entry name" value="HAT FAMILY DIMERISATION DOMAINCONTAINING PROTEIN-RELATED"/>
    <property type="match status" value="1"/>
</dbReference>
<keyword evidence="2" id="KW-1185">Reference proteome</keyword>
<reference evidence="1 2" key="1">
    <citation type="journal article" date="2023" name="Nucleic Acids Res.">
        <title>The hologenome of Daphnia magna reveals possible DNA methylation and microbiome-mediated evolution of the host genome.</title>
        <authorList>
            <person name="Chaturvedi A."/>
            <person name="Li X."/>
            <person name="Dhandapani V."/>
            <person name="Marshall H."/>
            <person name="Kissane S."/>
            <person name="Cuenca-Cambronero M."/>
            <person name="Asole G."/>
            <person name="Calvet F."/>
            <person name="Ruiz-Romero M."/>
            <person name="Marangio P."/>
            <person name="Guigo R."/>
            <person name="Rago D."/>
            <person name="Mirbahai L."/>
            <person name="Eastwood N."/>
            <person name="Colbourne J.K."/>
            <person name="Zhou J."/>
            <person name="Mallon E."/>
            <person name="Orsini L."/>
        </authorList>
    </citation>
    <scope>NUCLEOTIDE SEQUENCE [LARGE SCALE GENOMIC DNA]</scope>
    <source>
        <strain evidence="1">LRV0_1</strain>
    </source>
</reference>
<dbReference type="Proteomes" id="UP001234178">
    <property type="component" value="Unassembled WGS sequence"/>
</dbReference>
<comment type="caution">
    <text evidence="1">The sequence shown here is derived from an EMBL/GenBank/DDBJ whole genome shotgun (WGS) entry which is preliminary data.</text>
</comment>
<name>A0ABQ9YSV9_9CRUS</name>
<evidence type="ECO:0000313" key="1">
    <source>
        <dbReference type="EMBL" id="KAK4003676.1"/>
    </source>
</evidence>
<proteinExistence type="predicted"/>
<gene>
    <name evidence="1" type="ORF">OUZ56_005432</name>
</gene>
<dbReference type="EMBL" id="JAOYFB010000001">
    <property type="protein sequence ID" value="KAK4003676.1"/>
    <property type="molecule type" value="Genomic_DNA"/>
</dbReference>
<sequence>MSDPELISVDLCAGESTSLDVIEVVVPTNIQNDKERDGRNKVSISGCGTKAKQNYKQTSVQNFFKVPVSTSLPVAVSLPVEVSLPVAVPLPVAVLPIPTCTSPSSRTTEEICATSIVVTNPDFASPDSTEPSKKKKPYYRQKFVDKWLAEEEFKPWLEKRLSPSKNCLTAYCKFCCVECTNGRSELVRHMATRIHLQQGNTWALKLVEQQRSTMQRFVSGSTKQAELEGRLTLFIADNHLALSVIDSLSDLLKKCFPDDERVQRRLCCMFYLSVSWWLAQLYHESIDYKNFALAARQPSHFVCHLNHLTDLLYGPLKRKMEYDLKFWRSSEKGSGEHLERVQYWCLDKHMLVVKLLDLIEVESATADGLSTSVLKLLERENIPLERVIGFSADTCSTMFGRHHSVSTLLTSAFPNLLTTLRMVCALLKGAIEGLMQSFATNFMNPRYVISREVAKIDVWLTSEYVSLRKVYLGEAANQWIQKCTELSTEDLDYIFKLCRSFYIEAFLQLQQRYSFKDSFLQ</sequence>
<dbReference type="PANTHER" id="PTHR37162:SF1">
    <property type="entry name" value="BED-TYPE DOMAIN-CONTAINING PROTEIN"/>
    <property type="match status" value="1"/>
</dbReference>
<accession>A0ABQ9YSV9</accession>